<dbReference type="InterPro" id="IPR004556">
    <property type="entry name" value="HemK-like"/>
</dbReference>
<dbReference type="PANTHER" id="PTHR18895">
    <property type="entry name" value="HEMK METHYLTRANSFERASE"/>
    <property type="match status" value="1"/>
</dbReference>
<dbReference type="GO" id="GO:0008168">
    <property type="term" value="F:methyltransferase activity"/>
    <property type="evidence" value="ECO:0007669"/>
    <property type="project" value="UniProtKB-KW"/>
</dbReference>
<dbReference type="InterPro" id="IPR019874">
    <property type="entry name" value="RF_methyltr_PrmC"/>
</dbReference>
<evidence type="ECO:0000256" key="4">
    <source>
        <dbReference type="ARBA" id="ARBA00048391"/>
    </source>
</evidence>
<dbReference type="GO" id="GO:0032259">
    <property type="term" value="P:methylation"/>
    <property type="evidence" value="ECO:0007669"/>
    <property type="project" value="UniProtKB-KW"/>
</dbReference>
<proteinExistence type="inferred from homology"/>
<organism evidence="8 9">
    <name type="scientific">Thalassotalea profundi</name>
    <dbReference type="NCBI Taxonomy" id="2036687"/>
    <lineage>
        <taxon>Bacteria</taxon>
        <taxon>Pseudomonadati</taxon>
        <taxon>Pseudomonadota</taxon>
        <taxon>Gammaproteobacteria</taxon>
        <taxon>Alteromonadales</taxon>
        <taxon>Colwelliaceae</taxon>
        <taxon>Thalassotalea</taxon>
    </lineage>
</organism>
<dbReference type="RefSeq" id="WP_308433814.1">
    <property type="nucleotide sequence ID" value="NZ_BNAH01000004.1"/>
</dbReference>
<sequence>MMAISTIKKLIHLGEVTLAQISDSAKLDSQILLSFVLQKPISYFYTWPDEQVSQIHEKTFLALLNRRSNYEPIAYITGEKEFWSMMFKVAPSTLIPRPDTEVLVETVLKHHNNDKLLCCDLGTGSGAIALALASERPSWLIDALDFNVEAVYLAQENATTLGFSDVNIYQSHWFSQVLSQKRFDIIVSNPPYIDKEDPHLTQGDVQYEPLSALVADDKGMKDIQNIAQQGRNYLKANGMIYFEHGYNQGMQVRDLLLDLGYQNIETVMDYNGNERVTFGRI</sequence>
<dbReference type="HAMAP" id="MF_02126">
    <property type="entry name" value="RF_methyltr_PrmC"/>
    <property type="match status" value="1"/>
</dbReference>
<evidence type="ECO:0000259" key="7">
    <source>
        <dbReference type="Pfam" id="PF17827"/>
    </source>
</evidence>
<feature type="domain" description="Methyltransferase small" evidence="6">
    <location>
        <begin position="100"/>
        <end position="197"/>
    </location>
</feature>
<evidence type="ECO:0000256" key="3">
    <source>
        <dbReference type="ARBA" id="ARBA00022691"/>
    </source>
</evidence>
<accession>A0ABQ3IIW5</accession>
<feature type="binding site" evidence="5">
    <location>
        <begin position="122"/>
        <end position="126"/>
    </location>
    <ligand>
        <name>S-adenosyl-L-methionine</name>
        <dbReference type="ChEBI" id="CHEBI:59789"/>
    </ligand>
</feature>
<dbReference type="CDD" id="cd02440">
    <property type="entry name" value="AdoMet_MTases"/>
    <property type="match status" value="1"/>
</dbReference>
<evidence type="ECO:0000256" key="1">
    <source>
        <dbReference type="ARBA" id="ARBA00022603"/>
    </source>
</evidence>
<evidence type="ECO:0000313" key="9">
    <source>
        <dbReference type="Proteomes" id="UP000626370"/>
    </source>
</evidence>
<dbReference type="InterPro" id="IPR002052">
    <property type="entry name" value="DNA_methylase_N6_adenine_CS"/>
</dbReference>
<reference evidence="9" key="1">
    <citation type="journal article" date="2019" name="Int. J. Syst. Evol. Microbiol.">
        <title>The Global Catalogue of Microorganisms (GCM) 10K type strain sequencing project: providing services to taxonomists for standard genome sequencing and annotation.</title>
        <authorList>
            <consortium name="The Broad Institute Genomics Platform"/>
            <consortium name="The Broad Institute Genome Sequencing Center for Infectious Disease"/>
            <person name="Wu L."/>
            <person name="Ma J."/>
        </authorList>
    </citation>
    <scope>NUCLEOTIDE SEQUENCE [LARGE SCALE GENOMIC DNA]</scope>
    <source>
        <strain evidence="9">CGMCC 1.15922</strain>
    </source>
</reference>
<feature type="binding site" evidence="5">
    <location>
        <position position="145"/>
    </location>
    <ligand>
        <name>S-adenosyl-L-methionine</name>
        <dbReference type="ChEBI" id="CHEBI:59789"/>
    </ligand>
</feature>
<keyword evidence="9" id="KW-1185">Reference proteome</keyword>
<dbReference type="Gene3D" id="1.10.8.10">
    <property type="entry name" value="DNA helicase RuvA subunit, C-terminal domain"/>
    <property type="match status" value="1"/>
</dbReference>
<dbReference type="NCBIfam" id="TIGR00536">
    <property type="entry name" value="hemK_fam"/>
    <property type="match status" value="1"/>
</dbReference>
<feature type="domain" description="Release factor glutamine methyltransferase N-terminal" evidence="7">
    <location>
        <begin position="10"/>
        <end position="78"/>
    </location>
</feature>
<gene>
    <name evidence="5 8" type="primary">prmC</name>
    <name evidence="8" type="ORF">GCM10011501_12620</name>
</gene>
<dbReference type="SUPFAM" id="SSF53335">
    <property type="entry name" value="S-adenosyl-L-methionine-dependent methyltransferases"/>
    <property type="match status" value="1"/>
</dbReference>
<dbReference type="InterPro" id="IPR029063">
    <property type="entry name" value="SAM-dependent_MTases_sf"/>
</dbReference>
<keyword evidence="3 5" id="KW-0949">S-adenosyl-L-methionine</keyword>
<evidence type="ECO:0000256" key="5">
    <source>
        <dbReference type="HAMAP-Rule" id="MF_02126"/>
    </source>
</evidence>
<dbReference type="Pfam" id="PF17827">
    <property type="entry name" value="PrmC_N"/>
    <property type="match status" value="1"/>
</dbReference>
<dbReference type="EMBL" id="BNAH01000004">
    <property type="protein sequence ID" value="GHE85151.1"/>
    <property type="molecule type" value="Genomic_DNA"/>
</dbReference>
<dbReference type="PANTHER" id="PTHR18895:SF74">
    <property type="entry name" value="MTRF1L RELEASE FACTOR GLUTAMINE METHYLTRANSFERASE"/>
    <property type="match status" value="1"/>
</dbReference>
<keyword evidence="2 5" id="KW-0808">Transferase</keyword>
<dbReference type="Proteomes" id="UP000626370">
    <property type="component" value="Unassembled WGS sequence"/>
</dbReference>
<dbReference type="PROSITE" id="PS00092">
    <property type="entry name" value="N6_MTASE"/>
    <property type="match status" value="1"/>
</dbReference>
<feature type="binding site" evidence="5">
    <location>
        <begin position="189"/>
        <end position="192"/>
    </location>
    <ligand>
        <name>substrate</name>
    </ligand>
</feature>
<feature type="binding site" evidence="5">
    <location>
        <position position="189"/>
    </location>
    <ligand>
        <name>S-adenosyl-L-methionine</name>
        <dbReference type="ChEBI" id="CHEBI:59789"/>
    </ligand>
</feature>
<evidence type="ECO:0000256" key="2">
    <source>
        <dbReference type="ARBA" id="ARBA00022679"/>
    </source>
</evidence>
<comment type="similarity">
    <text evidence="5">Belongs to the protein N5-glutamine methyltransferase family. PrmC subfamily.</text>
</comment>
<comment type="caution">
    <text evidence="8">The sequence shown here is derived from an EMBL/GenBank/DDBJ whole genome shotgun (WGS) entry which is preliminary data.</text>
</comment>
<dbReference type="Gene3D" id="3.40.50.150">
    <property type="entry name" value="Vaccinia Virus protein VP39"/>
    <property type="match status" value="1"/>
</dbReference>
<evidence type="ECO:0000259" key="6">
    <source>
        <dbReference type="Pfam" id="PF05175"/>
    </source>
</evidence>
<dbReference type="InterPro" id="IPR050320">
    <property type="entry name" value="N5-glutamine_MTase"/>
</dbReference>
<dbReference type="InterPro" id="IPR007848">
    <property type="entry name" value="Small_mtfrase_dom"/>
</dbReference>
<dbReference type="Pfam" id="PF05175">
    <property type="entry name" value="MTS"/>
    <property type="match status" value="1"/>
</dbReference>
<comment type="catalytic activity">
    <reaction evidence="4 5">
        <text>L-glutaminyl-[peptide chain release factor] + S-adenosyl-L-methionine = N(5)-methyl-L-glutaminyl-[peptide chain release factor] + S-adenosyl-L-homocysteine + H(+)</text>
        <dbReference type="Rhea" id="RHEA:42896"/>
        <dbReference type="Rhea" id="RHEA-COMP:10271"/>
        <dbReference type="Rhea" id="RHEA-COMP:10272"/>
        <dbReference type="ChEBI" id="CHEBI:15378"/>
        <dbReference type="ChEBI" id="CHEBI:30011"/>
        <dbReference type="ChEBI" id="CHEBI:57856"/>
        <dbReference type="ChEBI" id="CHEBI:59789"/>
        <dbReference type="ChEBI" id="CHEBI:61891"/>
        <dbReference type="EC" id="2.1.1.297"/>
    </reaction>
</comment>
<dbReference type="EC" id="2.1.1.297" evidence="5"/>
<dbReference type="InterPro" id="IPR040758">
    <property type="entry name" value="PrmC_N"/>
</dbReference>
<dbReference type="NCBIfam" id="TIGR03534">
    <property type="entry name" value="RF_mod_PrmC"/>
    <property type="match status" value="1"/>
</dbReference>
<comment type="function">
    <text evidence="5">Methylates the class 1 translation termination release factors RF1/PrfA and RF2/PrfB on the glutamine residue of the universally conserved GGQ motif.</text>
</comment>
<keyword evidence="1 5" id="KW-0489">Methyltransferase</keyword>
<feature type="binding site" evidence="5">
    <location>
        <position position="173"/>
    </location>
    <ligand>
        <name>S-adenosyl-L-methionine</name>
        <dbReference type="ChEBI" id="CHEBI:59789"/>
    </ligand>
</feature>
<protein>
    <recommendedName>
        <fullName evidence="5">Release factor glutamine methyltransferase</fullName>
        <shortName evidence="5">RF MTase</shortName>
        <ecNumber evidence="5">2.1.1.297</ecNumber>
    </recommendedName>
    <alternativeName>
        <fullName evidence="5">N5-glutamine methyltransferase PrmC</fullName>
    </alternativeName>
    <alternativeName>
        <fullName evidence="5">Protein-(glutamine-N5) MTase PrmC</fullName>
    </alternativeName>
    <alternativeName>
        <fullName evidence="5">Protein-glutamine N-methyltransferase PrmC</fullName>
    </alternativeName>
</protein>
<evidence type="ECO:0000313" key="8">
    <source>
        <dbReference type="EMBL" id="GHE85151.1"/>
    </source>
</evidence>
<name>A0ABQ3IIW5_9GAMM</name>